<feature type="compositionally biased region" description="Polar residues" evidence="1">
    <location>
        <begin position="27"/>
        <end position="60"/>
    </location>
</feature>
<accession>A0A0C3C9T2</accession>
<sequence length="76" mass="8622">MTQEIDVSARLPSLQKVTVFAVMAQSKPENNKNASSSYYNQGHKQQCSTKPHSTTHLSQPIPQLHRFVIMGRHDLF</sequence>
<dbReference type="EMBL" id="KN832982">
    <property type="protein sequence ID" value="KIM86472.1"/>
    <property type="molecule type" value="Genomic_DNA"/>
</dbReference>
<evidence type="ECO:0000256" key="1">
    <source>
        <dbReference type="SAM" id="MobiDB-lite"/>
    </source>
</evidence>
<dbReference type="Proteomes" id="UP000054166">
    <property type="component" value="Unassembled WGS sequence"/>
</dbReference>
<evidence type="ECO:0000313" key="3">
    <source>
        <dbReference type="Proteomes" id="UP000054166"/>
    </source>
</evidence>
<reference evidence="3" key="2">
    <citation type="submission" date="2015-01" db="EMBL/GenBank/DDBJ databases">
        <title>Evolutionary Origins and Diversification of the Mycorrhizal Mutualists.</title>
        <authorList>
            <consortium name="DOE Joint Genome Institute"/>
            <consortium name="Mycorrhizal Genomics Consortium"/>
            <person name="Kohler A."/>
            <person name="Kuo A."/>
            <person name="Nagy L.G."/>
            <person name="Floudas D."/>
            <person name="Copeland A."/>
            <person name="Barry K.W."/>
            <person name="Cichocki N."/>
            <person name="Veneault-Fourrey C."/>
            <person name="LaButti K."/>
            <person name="Lindquist E.A."/>
            <person name="Lipzen A."/>
            <person name="Lundell T."/>
            <person name="Morin E."/>
            <person name="Murat C."/>
            <person name="Riley R."/>
            <person name="Ohm R."/>
            <person name="Sun H."/>
            <person name="Tunlid A."/>
            <person name="Henrissat B."/>
            <person name="Grigoriev I.V."/>
            <person name="Hibbett D.S."/>
            <person name="Martin F."/>
        </authorList>
    </citation>
    <scope>NUCLEOTIDE SEQUENCE [LARGE SCALE GENOMIC DNA]</scope>
    <source>
        <strain evidence="3">F 1598</strain>
    </source>
</reference>
<name>A0A0C3C9T2_PILCF</name>
<organism evidence="2 3">
    <name type="scientific">Piloderma croceum (strain F 1598)</name>
    <dbReference type="NCBI Taxonomy" id="765440"/>
    <lineage>
        <taxon>Eukaryota</taxon>
        <taxon>Fungi</taxon>
        <taxon>Dikarya</taxon>
        <taxon>Basidiomycota</taxon>
        <taxon>Agaricomycotina</taxon>
        <taxon>Agaricomycetes</taxon>
        <taxon>Agaricomycetidae</taxon>
        <taxon>Atheliales</taxon>
        <taxon>Atheliaceae</taxon>
        <taxon>Piloderma</taxon>
    </lineage>
</organism>
<feature type="region of interest" description="Disordered" evidence="1">
    <location>
        <begin position="26"/>
        <end position="60"/>
    </location>
</feature>
<dbReference type="InParanoid" id="A0A0C3C9T2"/>
<gene>
    <name evidence="2" type="ORF">PILCRDRAFT_816428</name>
</gene>
<dbReference type="HOGENOM" id="CLU_2661293_0_0_1"/>
<dbReference type="AlphaFoldDB" id="A0A0C3C9T2"/>
<feature type="non-terminal residue" evidence="2">
    <location>
        <position position="76"/>
    </location>
</feature>
<proteinExistence type="predicted"/>
<reference evidence="2 3" key="1">
    <citation type="submission" date="2014-04" db="EMBL/GenBank/DDBJ databases">
        <authorList>
            <consortium name="DOE Joint Genome Institute"/>
            <person name="Kuo A."/>
            <person name="Tarkka M."/>
            <person name="Buscot F."/>
            <person name="Kohler A."/>
            <person name="Nagy L.G."/>
            <person name="Floudas D."/>
            <person name="Copeland A."/>
            <person name="Barry K.W."/>
            <person name="Cichocki N."/>
            <person name="Veneault-Fourrey C."/>
            <person name="LaButti K."/>
            <person name="Lindquist E.A."/>
            <person name="Lipzen A."/>
            <person name="Lundell T."/>
            <person name="Morin E."/>
            <person name="Murat C."/>
            <person name="Sun H."/>
            <person name="Tunlid A."/>
            <person name="Henrissat B."/>
            <person name="Grigoriev I.V."/>
            <person name="Hibbett D.S."/>
            <person name="Martin F."/>
            <person name="Nordberg H.P."/>
            <person name="Cantor M.N."/>
            <person name="Hua S.X."/>
        </authorList>
    </citation>
    <scope>NUCLEOTIDE SEQUENCE [LARGE SCALE GENOMIC DNA]</scope>
    <source>
        <strain evidence="2 3">F 1598</strain>
    </source>
</reference>
<keyword evidence="3" id="KW-1185">Reference proteome</keyword>
<evidence type="ECO:0000313" key="2">
    <source>
        <dbReference type="EMBL" id="KIM86472.1"/>
    </source>
</evidence>
<protein>
    <submittedName>
        <fullName evidence="2">Uncharacterized protein</fullName>
    </submittedName>
</protein>